<dbReference type="PANTHER" id="PTHR37692:SF1">
    <property type="entry name" value="DUF420 DOMAIN-CONTAINING PROTEIN"/>
    <property type="match status" value="1"/>
</dbReference>
<reference evidence="2" key="1">
    <citation type="submission" date="2022-09" db="EMBL/GenBank/DDBJ databases">
        <title>Haloadaptaus new haloarchaeum isolated from saline soil.</title>
        <authorList>
            <person name="Duran-Viseras A."/>
            <person name="Sanchez-Porro C."/>
            <person name="Ventosa A."/>
        </authorList>
    </citation>
    <scope>NUCLEOTIDE SEQUENCE</scope>
    <source>
        <strain evidence="2">F3-133</strain>
    </source>
</reference>
<dbReference type="SUPFAM" id="SSF81452">
    <property type="entry name" value="Cytochrome c oxidase subunit III-like"/>
    <property type="match status" value="1"/>
</dbReference>
<dbReference type="InterPro" id="IPR035973">
    <property type="entry name" value="Cyt_c_oxidase_su3-like_sf"/>
</dbReference>
<dbReference type="EMBL" id="RKLV01000006">
    <property type="protein sequence ID" value="MCX2819251.1"/>
    <property type="molecule type" value="Genomic_DNA"/>
</dbReference>
<feature type="transmembrane region" description="Helical" evidence="1">
    <location>
        <begin position="159"/>
        <end position="181"/>
    </location>
</feature>
<organism evidence="2 3">
    <name type="scientific">Halorutilus salinus</name>
    <dbReference type="NCBI Taxonomy" id="2487751"/>
    <lineage>
        <taxon>Archaea</taxon>
        <taxon>Methanobacteriati</taxon>
        <taxon>Methanobacteriota</taxon>
        <taxon>Stenosarchaea group</taxon>
        <taxon>Halobacteria</taxon>
        <taxon>Halorutilales</taxon>
        <taxon>Halorutilaceae</taxon>
        <taxon>Halorutilus</taxon>
    </lineage>
</organism>
<evidence type="ECO:0000256" key="1">
    <source>
        <dbReference type="SAM" id="Phobius"/>
    </source>
</evidence>
<proteinExistence type="predicted"/>
<feature type="transmembrane region" description="Helical" evidence="1">
    <location>
        <begin position="117"/>
        <end position="138"/>
    </location>
</feature>
<dbReference type="Proteomes" id="UP001149411">
    <property type="component" value="Unassembled WGS sequence"/>
</dbReference>
<dbReference type="AlphaFoldDB" id="A0A9Q4C4X8"/>
<dbReference type="Pfam" id="PF04238">
    <property type="entry name" value="DUF420"/>
    <property type="match status" value="1"/>
</dbReference>
<dbReference type="InterPro" id="IPR013833">
    <property type="entry name" value="Cyt_c_oxidase_su3_a-hlx"/>
</dbReference>
<keyword evidence="1" id="KW-1133">Transmembrane helix</keyword>
<evidence type="ECO:0000313" key="3">
    <source>
        <dbReference type="Proteomes" id="UP001149411"/>
    </source>
</evidence>
<dbReference type="InterPro" id="IPR007352">
    <property type="entry name" value="DUF420"/>
</dbReference>
<sequence>MSYESTERRAWAVSLVVSAVALGLIGASSRGGIDAVPRLPSEVIAVIPHVNAVLVATSFFTLLAGYRAVRNGNTTRHARLMATTAVLFFVFLTLYLVRLSNAGLTPFPGSDAVYTYVYLPFLGVHMVLAAVCIPLVLYSVSVAVTVPTDDIRETAHPRVGRVAVPLWAVSFAFGFVVYLMLHHLF</sequence>
<keyword evidence="1" id="KW-0472">Membrane</keyword>
<dbReference type="GO" id="GO:0022904">
    <property type="term" value="P:respiratory electron transport chain"/>
    <property type="evidence" value="ECO:0007669"/>
    <property type="project" value="InterPro"/>
</dbReference>
<accession>A0A9Q4C4X8</accession>
<feature type="transmembrane region" description="Helical" evidence="1">
    <location>
        <begin position="78"/>
        <end position="97"/>
    </location>
</feature>
<protein>
    <submittedName>
        <fullName evidence="2">DUF420 domain-containing protein</fullName>
    </submittedName>
</protein>
<name>A0A9Q4C4X8_9EURY</name>
<feature type="transmembrane region" description="Helical" evidence="1">
    <location>
        <begin position="43"/>
        <end position="66"/>
    </location>
</feature>
<dbReference type="PANTHER" id="PTHR37692">
    <property type="entry name" value="HYPOTHETICAL MEMBRANE SPANNING PROTEIN"/>
    <property type="match status" value="1"/>
</dbReference>
<dbReference type="Gene3D" id="1.20.120.80">
    <property type="entry name" value="Cytochrome c oxidase, subunit III, four-helix bundle"/>
    <property type="match status" value="1"/>
</dbReference>
<keyword evidence="3" id="KW-1185">Reference proteome</keyword>
<dbReference type="RefSeq" id="WP_266087354.1">
    <property type="nucleotide sequence ID" value="NZ_RKLV01000006.1"/>
</dbReference>
<evidence type="ECO:0000313" key="2">
    <source>
        <dbReference type="EMBL" id="MCX2819251.1"/>
    </source>
</evidence>
<dbReference type="GO" id="GO:0004129">
    <property type="term" value="F:cytochrome-c oxidase activity"/>
    <property type="evidence" value="ECO:0007669"/>
    <property type="project" value="InterPro"/>
</dbReference>
<dbReference type="GO" id="GO:0016020">
    <property type="term" value="C:membrane"/>
    <property type="evidence" value="ECO:0007669"/>
    <property type="project" value="InterPro"/>
</dbReference>
<gene>
    <name evidence="2" type="ORF">EGH25_07780</name>
</gene>
<keyword evidence="1" id="KW-0812">Transmembrane</keyword>
<comment type="caution">
    <text evidence="2">The sequence shown here is derived from an EMBL/GenBank/DDBJ whole genome shotgun (WGS) entry which is preliminary data.</text>
</comment>